<dbReference type="EMBL" id="LNDJ01000052">
    <property type="protein sequence ID" value="KRU23030.1"/>
    <property type="molecule type" value="Genomic_DNA"/>
</dbReference>
<proteinExistence type="predicted"/>
<sequence>MITSISILVEIILQAITLGSTNAYGLIPMNALADDDRLKNLSICVIMRQFFIQKWCDIRAKIQF</sequence>
<dbReference type="STRING" id="554343.AS194_00935"/>
<comment type="caution">
    <text evidence="1">The sequence shown here is derived from an EMBL/GenBank/DDBJ whole genome shotgun (WGS) entry which is preliminary data.</text>
</comment>
<evidence type="ECO:0000313" key="1">
    <source>
        <dbReference type="EMBL" id="KRU23030.1"/>
    </source>
</evidence>
<keyword evidence="2" id="KW-1185">Reference proteome</keyword>
<name>A0A0T6DTM6_9GAMM</name>
<accession>A0A0T6DTM6</accession>
<evidence type="ECO:0000313" key="2">
    <source>
        <dbReference type="Proteomes" id="UP000051202"/>
    </source>
</evidence>
<organism evidence="1 2">
    <name type="scientific">Psychrobacter piscatorii</name>
    <dbReference type="NCBI Taxonomy" id="554343"/>
    <lineage>
        <taxon>Bacteria</taxon>
        <taxon>Pseudomonadati</taxon>
        <taxon>Pseudomonadota</taxon>
        <taxon>Gammaproteobacteria</taxon>
        <taxon>Moraxellales</taxon>
        <taxon>Moraxellaceae</taxon>
        <taxon>Psychrobacter</taxon>
    </lineage>
</organism>
<reference evidence="1 2" key="1">
    <citation type="submission" date="2015-11" db="EMBL/GenBank/DDBJ databases">
        <title>Permanent draft genome of Psychrobacter piscatorii LQ58.</title>
        <authorList>
            <person name="Zhou M."/>
            <person name="Dong B."/>
            <person name="Liu Q."/>
        </authorList>
    </citation>
    <scope>NUCLEOTIDE SEQUENCE [LARGE SCALE GENOMIC DNA]</scope>
    <source>
        <strain evidence="1 2">LQ58</strain>
    </source>
</reference>
<protein>
    <submittedName>
        <fullName evidence="1">Uncharacterized protein</fullName>
    </submittedName>
</protein>
<dbReference type="AlphaFoldDB" id="A0A0T6DTM6"/>
<gene>
    <name evidence="1" type="ORF">AS194_00935</name>
</gene>
<dbReference type="Proteomes" id="UP000051202">
    <property type="component" value="Unassembled WGS sequence"/>
</dbReference>